<dbReference type="Pfam" id="PF00106">
    <property type="entry name" value="adh_short"/>
    <property type="match status" value="1"/>
</dbReference>
<dbReference type="Proteomes" id="UP000029870">
    <property type="component" value="Unassembled WGS sequence"/>
</dbReference>
<dbReference type="PANTHER" id="PTHR42901">
    <property type="entry name" value="ALCOHOL DEHYDROGENASE"/>
    <property type="match status" value="1"/>
</dbReference>
<dbReference type="AlphaFoldDB" id="A0A6D2C3R0"/>
<gene>
    <name evidence="4" type="ORF">LS77_010370</name>
</gene>
<dbReference type="InterPro" id="IPR002347">
    <property type="entry name" value="SDR_fam"/>
</dbReference>
<sequence>MINENTQDKKHILITGASSGFGYHLALTYAKEWNNITLYLIARRKEKLEKLRQEILSMQKNICVEILAGNICDKEFITKSTKDLDIDILVNNAGLARGIESAENTSYSDWEEMIATNITALSHITHCILPNMVAKGSGHIINVGSIAGSYAYRGGNVYGATKAFVKQFSRNLRADLYDKNIRVSNIEPGLCEGSDFSIVRFHGDTERADNVYKRTKPLHAKDIAEIIFWVSTQPPHVNINSIEIMPTTQASAGLSVHCSN</sequence>
<name>A0A6D2C3R0_9HELI</name>
<evidence type="ECO:0000313" key="5">
    <source>
        <dbReference type="Proteomes" id="UP000029870"/>
    </source>
</evidence>
<dbReference type="GO" id="GO:0016616">
    <property type="term" value="F:oxidoreductase activity, acting on the CH-OH group of donors, NAD or NADP as acceptor"/>
    <property type="evidence" value="ECO:0007669"/>
    <property type="project" value="UniProtKB-ARBA"/>
</dbReference>
<dbReference type="SUPFAM" id="SSF51735">
    <property type="entry name" value="NAD(P)-binding Rossmann-fold domains"/>
    <property type="match status" value="1"/>
</dbReference>
<comment type="caution">
    <text evidence="4">The sequence shown here is derived from an EMBL/GenBank/DDBJ whole genome shotgun (WGS) entry which is preliminary data.</text>
</comment>
<dbReference type="FunFam" id="3.40.50.720:FF:000047">
    <property type="entry name" value="NADP-dependent L-serine/L-allo-threonine dehydrogenase"/>
    <property type="match status" value="1"/>
</dbReference>
<dbReference type="GeneID" id="60657030"/>
<evidence type="ECO:0000256" key="1">
    <source>
        <dbReference type="ARBA" id="ARBA00006484"/>
    </source>
</evidence>
<dbReference type="RefSeq" id="WP_004087711.1">
    <property type="nucleotide sequence ID" value="NZ_JAERIZ010000056.1"/>
</dbReference>
<dbReference type="InterPro" id="IPR036291">
    <property type="entry name" value="NAD(P)-bd_dom_sf"/>
</dbReference>
<dbReference type="PRINTS" id="PR00081">
    <property type="entry name" value="GDHRDH"/>
</dbReference>
<dbReference type="PROSITE" id="PS00061">
    <property type="entry name" value="ADH_SHORT"/>
    <property type="match status" value="1"/>
</dbReference>
<dbReference type="EMBL" id="JRPH02000046">
    <property type="protein sequence ID" value="TLE02482.1"/>
    <property type="molecule type" value="Genomic_DNA"/>
</dbReference>
<reference evidence="4 5" key="1">
    <citation type="journal article" date="2014" name="Genome Announc.">
        <title>Draft genome sequences of eight enterohepatic helicobacter species isolated from both laboratory and wild rodents.</title>
        <authorList>
            <person name="Sheh A."/>
            <person name="Shen Z."/>
            <person name="Fox J.G."/>
        </authorList>
    </citation>
    <scope>NUCLEOTIDE SEQUENCE [LARGE SCALE GENOMIC DNA]</scope>
    <source>
        <strain evidence="4 5">Missouri</strain>
    </source>
</reference>
<evidence type="ECO:0000256" key="2">
    <source>
        <dbReference type="ARBA" id="ARBA00023002"/>
    </source>
</evidence>
<dbReference type="PRINTS" id="PR00080">
    <property type="entry name" value="SDRFAMILY"/>
</dbReference>
<dbReference type="PANTHER" id="PTHR42901:SF1">
    <property type="entry name" value="ALCOHOL DEHYDROGENASE"/>
    <property type="match status" value="1"/>
</dbReference>
<dbReference type="InterPro" id="IPR020904">
    <property type="entry name" value="Sc_DH/Rdtase_CS"/>
</dbReference>
<protein>
    <submittedName>
        <fullName evidence="4">SDR family NAD(P)-dependent oxidoreductase</fullName>
    </submittedName>
</protein>
<comment type="similarity">
    <text evidence="1 3">Belongs to the short-chain dehydrogenases/reductases (SDR) family.</text>
</comment>
<dbReference type="Gene3D" id="3.40.50.720">
    <property type="entry name" value="NAD(P)-binding Rossmann-like Domain"/>
    <property type="match status" value="1"/>
</dbReference>
<proteinExistence type="inferred from homology"/>
<organism evidence="4 5">
    <name type="scientific">Helicobacter bilis</name>
    <dbReference type="NCBI Taxonomy" id="37372"/>
    <lineage>
        <taxon>Bacteria</taxon>
        <taxon>Pseudomonadati</taxon>
        <taxon>Campylobacterota</taxon>
        <taxon>Epsilonproteobacteria</taxon>
        <taxon>Campylobacterales</taxon>
        <taxon>Helicobacteraceae</taxon>
        <taxon>Helicobacter</taxon>
    </lineage>
</organism>
<evidence type="ECO:0000256" key="3">
    <source>
        <dbReference type="RuleBase" id="RU000363"/>
    </source>
</evidence>
<keyword evidence="2" id="KW-0560">Oxidoreductase</keyword>
<accession>A0A6D2C3R0</accession>
<evidence type="ECO:0000313" key="4">
    <source>
        <dbReference type="EMBL" id="TLE02482.1"/>
    </source>
</evidence>